<sequence>TQVSGSRVTASVTSTFAIFQWKVRRSDWLIHFRCSIYVCRSRNVLLETALDHDFFTNVPKSVSNCTSRHVTPEHMAHVSASYSVTSYVCEIPNLPLSRPTPHTLIVCMGCVFNIVRFSGSINFNAPSSKSIKRSFPSPHRPTLSIKSLRPSDRSTIHLFTALLLLSGVKSSSQI</sequence>
<accession>A0A6G0ZN77</accession>
<keyword evidence="2" id="KW-1185">Reference proteome</keyword>
<organism evidence="1 2">
    <name type="scientific">Aphis craccivora</name>
    <name type="common">Cowpea aphid</name>
    <dbReference type="NCBI Taxonomy" id="307492"/>
    <lineage>
        <taxon>Eukaryota</taxon>
        <taxon>Metazoa</taxon>
        <taxon>Ecdysozoa</taxon>
        <taxon>Arthropoda</taxon>
        <taxon>Hexapoda</taxon>
        <taxon>Insecta</taxon>
        <taxon>Pterygota</taxon>
        <taxon>Neoptera</taxon>
        <taxon>Paraneoptera</taxon>
        <taxon>Hemiptera</taxon>
        <taxon>Sternorrhyncha</taxon>
        <taxon>Aphidomorpha</taxon>
        <taxon>Aphidoidea</taxon>
        <taxon>Aphididae</taxon>
        <taxon>Aphidini</taxon>
        <taxon>Aphis</taxon>
        <taxon>Aphis</taxon>
    </lineage>
</organism>
<comment type="caution">
    <text evidence="1">The sequence shown here is derived from an EMBL/GenBank/DDBJ whole genome shotgun (WGS) entry which is preliminary data.</text>
</comment>
<reference evidence="1 2" key="1">
    <citation type="submission" date="2019-08" db="EMBL/GenBank/DDBJ databases">
        <title>Whole genome of Aphis craccivora.</title>
        <authorList>
            <person name="Voronova N.V."/>
            <person name="Shulinski R.S."/>
            <person name="Bandarenka Y.V."/>
            <person name="Zhorov D.G."/>
            <person name="Warner D."/>
        </authorList>
    </citation>
    <scope>NUCLEOTIDE SEQUENCE [LARGE SCALE GENOMIC DNA]</scope>
    <source>
        <strain evidence="1">180601</strain>
        <tissue evidence="1">Whole Body</tissue>
    </source>
</reference>
<dbReference type="Proteomes" id="UP000478052">
    <property type="component" value="Unassembled WGS sequence"/>
</dbReference>
<protein>
    <submittedName>
        <fullName evidence="1">Uncharacterized protein</fullName>
    </submittedName>
</protein>
<name>A0A6G0ZN77_APHCR</name>
<proteinExistence type="predicted"/>
<gene>
    <name evidence="1" type="ORF">FWK35_00002960</name>
</gene>
<feature type="non-terminal residue" evidence="1">
    <location>
        <position position="1"/>
    </location>
</feature>
<dbReference type="EMBL" id="VUJU01000127">
    <property type="protein sequence ID" value="KAF0772854.1"/>
    <property type="molecule type" value="Genomic_DNA"/>
</dbReference>
<evidence type="ECO:0000313" key="2">
    <source>
        <dbReference type="Proteomes" id="UP000478052"/>
    </source>
</evidence>
<dbReference type="AlphaFoldDB" id="A0A6G0ZN77"/>
<feature type="non-terminal residue" evidence="1">
    <location>
        <position position="174"/>
    </location>
</feature>
<evidence type="ECO:0000313" key="1">
    <source>
        <dbReference type="EMBL" id="KAF0772854.1"/>
    </source>
</evidence>